<sequence>MYTAPAAQPQPPYQQPYQSAYVQPQYPAVTGYPQPPYQPAPTPVAYGAQQYQQSYAAPSQNGPPLKKQKGNPVITRYPPPPGYKQQPTYSAAPYTAPTYPTHPPAPQTAYPQSAYQGYQPPVTTAYPAATTTYPTQVVYDPNQAYQQPPYQPSQAAQPYAVAAPVSSYPVPASAYPPQEHSGYYDANGAYVAAPPAHATSHMDASAYPAPVSEDGYAASHTRQSSLDFGLDFDFDGEAGVPAEEVVPELSLGLITWHPALPTSKPLPSIFEEAGPKWTESAKPAEGSHISVTSEFFPDDMSVDIRLSVRDTDEWQKVKDDLIFVEFDKTAVTVPLLTVIANRDRPDPVTEQLEPVIQHKDHMLEALHPSQVQQSVAGAEDEQSDGDQAMDMSDDDDEPVKPVIQPIIQRLAHPLPRPVTQSAPPVKQVTILDTLELALGPKSPRKNDRQPSRASARHSRSRSPEKRSRQGSQQPKAKPAPLPKDSAQENILAALGVEGSPKMVYPTPPPALGLPVPPGNRKKITPPGGFAPTNQRFAYGPQFPPPPPPRESRSPSFDPWRAHDPASPKSITSQHTASGSDFHGDEVMVDLDATPKARAPAAEKSGSGRKRTYEEVAAAEGRRRQDQDDDTPRARRMRQSRQDVYSRYRR</sequence>
<feature type="compositionally biased region" description="Low complexity" evidence="1">
    <location>
        <begin position="86"/>
        <end position="98"/>
    </location>
</feature>
<feature type="region of interest" description="Disordered" evidence="1">
    <location>
        <begin position="53"/>
        <end position="98"/>
    </location>
</feature>
<keyword evidence="3" id="KW-1185">Reference proteome</keyword>
<accession>A0ABR0TSZ8</accession>
<feature type="region of interest" description="Disordered" evidence="1">
    <location>
        <begin position="436"/>
        <end position="649"/>
    </location>
</feature>
<name>A0ABR0TSZ8_AURPU</name>
<reference evidence="2 3" key="1">
    <citation type="submission" date="2023-11" db="EMBL/GenBank/DDBJ databases">
        <title>Draft genome sequence and annotation of the polyextremotolerant black yeast-like fungus Aureobasidium pullulans NRRL 62042.</title>
        <authorList>
            <person name="Dielentheis-Frenken M.R.E."/>
            <person name="Wibberg D."/>
            <person name="Blank L.M."/>
            <person name="Tiso T."/>
        </authorList>
    </citation>
    <scope>NUCLEOTIDE SEQUENCE [LARGE SCALE GENOMIC DNA]</scope>
    <source>
        <strain evidence="2 3">NRRL 62042</strain>
    </source>
</reference>
<feature type="compositionally biased region" description="Polar residues" evidence="1">
    <location>
        <begin position="568"/>
        <end position="578"/>
    </location>
</feature>
<dbReference type="Proteomes" id="UP001341245">
    <property type="component" value="Unassembled WGS sequence"/>
</dbReference>
<evidence type="ECO:0000313" key="3">
    <source>
        <dbReference type="Proteomes" id="UP001341245"/>
    </source>
</evidence>
<evidence type="ECO:0000313" key="2">
    <source>
        <dbReference type="EMBL" id="KAK6007568.1"/>
    </source>
</evidence>
<dbReference type="EMBL" id="JASGXD010000002">
    <property type="protein sequence ID" value="KAK6007568.1"/>
    <property type="molecule type" value="Genomic_DNA"/>
</dbReference>
<feature type="compositionally biased region" description="Pro residues" evidence="1">
    <location>
        <begin position="505"/>
        <end position="517"/>
    </location>
</feature>
<feature type="region of interest" description="Disordered" evidence="1">
    <location>
        <begin position="371"/>
        <end position="399"/>
    </location>
</feature>
<comment type="caution">
    <text evidence="2">The sequence shown here is derived from an EMBL/GenBank/DDBJ whole genome shotgun (WGS) entry which is preliminary data.</text>
</comment>
<evidence type="ECO:0000256" key="1">
    <source>
        <dbReference type="SAM" id="MobiDB-lite"/>
    </source>
</evidence>
<feature type="compositionally biased region" description="Basic and acidic residues" evidence="1">
    <location>
        <begin position="639"/>
        <end position="649"/>
    </location>
</feature>
<gene>
    <name evidence="2" type="ORF">QM012_004382</name>
</gene>
<proteinExistence type="predicted"/>
<feature type="compositionally biased region" description="Basic and acidic residues" evidence="1">
    <location>
        <begin position="619"/>
        <end position="632"/>
    </location>
</feature>
<protein>
    <submittedName>
        <fullName evidence="2">Uncharacterized protein</fullName>
    </submittedName>
</protein>
<organism evidence="2 3">
    <name type="scientific">Aureobasidium pullulans</name>
    <name type="common">Black yeast</name>
    <name type="synonym">Pullularia pullulans</name>
    <dbReference type="NCBI Taxonomy" id="5580"/>
    <lineage>
        <taxon>Eukaryota</taxon>
        <taxon>Fungi</taxon>
        <taxon>Dikarya</taxon>
        <taxon>Ascomycota</taxon>
        <taxon>Pezizomycotina</taxon>
        <taxon>Dothideomycetes</taxon>
        <taxon>Dothideomycetidae</taxon>
        <taxon>Dothideales</taxon>
        <taxon>Saccotheciaceae</taxon>
        <taxon>Aureobasidium</taxon>
    </lineage>
</organism>